<dbReference type="AlphaFoldDB" id="A0A1I4YSE4"/>
<dbReference type="STRING" id="995034.SAMN05216219_0459"/>
<feature type="domain" description="RelA/SpoT" evidence="1">
    <location>
        <begin position="57"/>
        <end position="180"/>
    </location>
</feature>
<keyword evidence="2" id="KW-0808">Transferase</keyword>
<name>A0A1I4YSE4_9MICO</name>
<dbReference type="Pfam" id="PF04607">
    <property type="entry name" value="RelA_SpoT"/>
    <property type="match status" value="1"/>
</dbReference>
<dbReference type="OrthoDB" id="9789634at2"/>
<evidence type="ECO:0000313" key="3">
    <source>
        <dbReference type="Proteomes" id="UP000198867"/>
    </source>
</evidence>
<dbReference type="SMART" id="SM00954">
    <property type="entry name" value="RelA_SpoT"/>
    <property type="match status" value="1"/>
</dbReference>
<reference evidence="3" key="1">
    <citation type="submission" date="2016-10" db="EMBL/GenBank/DDBJ databases">
        <authorList>
            <person name="Varghese N."/>
            <person name="Submissions S."/>
        </authorList>
    </citation>
    <scope>NUCLEOTIDE SEQUENCE [LARGE SCALE GENOMIC DNA]</scope>
    <source>
        <strain evidence="3">CGMCC 1.11101</strain>
    </source>
</reference>
<dbReference type="PANTHER" id="PTHR47837">
    <property type="entry name" value="GTP PYROPHOSPHOKINASE YJBM"/>
    <property type="match status" value="1"/>
</dbReference>
<proteinExistence type="predicted"/>
<evidence type="ECO:0000259" key="1">
    <source>
        <dbReference type="SMART" id="SM00954"/>
    </source>
</evidence>
<dbReference type="Gene3D" id="3.30.460.10">
    <property type="entry name" value="Beta Polymerase, domain 2"/>
    <property type="match status" value="1"/>
</dbReference>
<dbReference type="InterPro" id="IPR043519">
    <property type="entry name" value="NT_sf"/>
</dbReference>
<organism evidence="2 3">
    <name type="scientific">Mycetocola miduiensis</name>
    <dbReference type="NCBI Taxonomy" id="995034"/>
    <lineage>
        <taxon>Bacteria</taxon>
        <taxon>Bacillati</taxon>
        <taxon>Actinomycetota</taxon>
        <taxon>Actinomycetes</taxon>
        <taxon>Micrococcales</taxon>
        <taxon>Microbacteriaceae</taxon>
        <taxon>Mycetocola</taxon>
    </lineage>
</organism>
<dbReference type="EMBL" id="FOVM01000001">
    <property type="protein sequence ID" value="SFN40579.1"/>
    <property type="molecule type" value="Genomic_DNA"/>
</dbReference>
<gene>
    <name evidence="2" type="ORF">SAMN05216219_0459</name>
</gene>
<dbReference type="CDD" id="cd05399">
    <property type="entry name" value="NT_Rel-Spo_like"/>
    <property type="match status" value="1"/>
</dbReference>
<dbReference type="GO" id="GO:0015969">
    <property type="term" value="P:guanosine tetraphosphate metabolic process"/>
    <property type="evidence" value="ECO:0007669"/>
    <property type="project" value="InterPro"/>
</dbReference>
<dbReference type="InterPro" id="IPR052366">
    <property type="entry name" value="GTP_Pyrophosphokinase"/>
</dbReference>
<dbReference type="PANTHER" id="PTHR47837:SF2">
    <property type="entry name" value="GTP PYROPHOSPHOKINASE YWAC"/>
    <property type="match status" value="1"/>
</dbReference>
<dbReference type="Proteomes" id="UP000198867">
    <property type="component" value="Unassembled WGS sequence"/>
</dbReference>
<accession>A0A1I4YSE4</accession>
<dbReference type="GO" id="GO:0016301">
    <property type="term" value="F:kinase activity"/>
    <property type="evidence" value="ECO:0007669"/>
    <property type="project" value="UniProtKB-KW"/>
</dbReference>
<dbReference type="SUPFAM" id="SSF81301">
    <property type="entry name" value="Nucleotidyltransferase"/>
    <property type="match status" value="1"/>
</dbReference>
<keyword evidence="3" id="KW-1185">Reference proteome</keyword>
<dbReference type="Gene3D" id="1.10.287.860">
    <property type="entry name" value="Nucleotidyltransferase"/>
    <property type="match status" value="1"/>
</dbReference>
<evidence type="ECO:0000313" key="2">
    <source>
        <dbReference type="EMBL" id="SFN40579.1"/>
    </source>
</evidence>
<dbReference type="InterPro" id="IPR007685">
    <property type="entry name" value="RelA_SpoT"/>
</dbReference>
<dbReference type="RefSeq" id="WP_090708421.1">
    <property type="nucleotide sequence ID" value="NZ_FOVM01000001.1"/>
</dbReference>
<keyword evidence="2" id="KW-0418">Kinase</keyword>
<protein>
    <submittedName>
        <fullName evidence="2">Putative GTP pyrophosphokinase</fullName>
    </submittedName>
</protein>
<sequence>MADVPRELNDLRKLTDEFTSFMLSYKFGIDEVMTKLNILKEEFHHRHDYSPIEHISSRLKSPESIMEKATRKGCELTLDGIRSELHDIAGIRVTCSFVSDTYKVADMIAAQQDVTVLEVRDYIRTPKSNGYQSLHMIIEVPVFMSDHVERVKVEVQIRTIAMDFWASLEHKIYYKYNRAVPETLRDELRQAAQAASRLDVKMERLHDEVIALSDVAGTDDGEIEPADIGRPELPDALIRMLSASRIERA</sequence>